<dbReference type="InterPro" id="IPR014895">
    <property type="entry name" value="Alginate_lyase_2"/>
</dbReference>
<reference evidence="2 3" key="1">
    <citation type="submission" date="2018-06" db="EMBL/GenBank/DDBJ databases">
        <title>Genomic Encyclopedia of Archaeal and Bacterial Type Strains, Phase II (KMG-II): from individual species to whole genera.</title>
        <authorList>
            <person name="Goeker M."/>
        </authorList>
    </citation>
    <scope>NUCLEOTIDE SEQUENCE [LARGE SCALE GENOMIC DNA]</scope>
    <source>
        <strain evidence="2 3">DSM 17205</strain>
    </source>
</reference>
<name>A0ABX5PZK4_9FLAO</name>
<evidence type="ECO:0000313" key="3">
    <source>
        <dbReference type="Proteomes" id="UP000248584"/>
    </source>
</evidence>
<gene>
    <name evidence="2" type="ORF">LX97_00170</name>
</gene>
<feature type="domain" description="Alginate lyase 2" evidence="1">
    <location>
        <begin position="41"/>
        <end position="298"/>
    </location>
</feature>
<dbReference type="Proteomes" id="UP000248584">
    <property type="component" value="Unassembled WGS sequence"/>
</dbReference>
<sequence>MKKCIFLFAILLIFSCESEESDAPERIQVINPGDGNDTEAMDFSNWKVTVPFDNNNDGSPDEFMPSQISNGGYRNISALDGFMYDDEDGEGIIFYTQFDPNGATTANSSYPRTELRELINPSNSRDNWSLSDGGILKVRMQVLEASDNTGTGSLNKDRFIMAQIHGIIKPSDVTRLNLSSDSAPPLLKMQWRDGNLVAYKKTLEDDSLSGDNIITRDSNVWGDISHNFGQVGYEPFDLEIRASTGRLQITVNGQTHVFQDVSLAKWPFINYFKTGNYIQTVDPAGFSKVKLYSLEVSH</sequence>
<dbReference type="EMBL" id="QKZR01000001">
    <property type="protein sequence ID" value="PZX43170.1"/>
    <property type="molecule type" value="Genomic_DNA"/>
</dbReference>
<dbReference type="GO" id="GO:0016829">
    <property type="term" value="F:lyase activity"/>
    <property type="evidence" value="ECO:0007669"/>
    <property type="project" value="UniProtKB-KW"/>
</dbReference>
<evidence type="ECO:0000313" key="2">
    <source>
        <dbReference type="EMBL" id="PZX43170.1"/>
    </source>
</evidence>
<dbReference type="Pfam" id="PF08787">
    <property type="entry name" value="Alginate_lyase2"/>
    <property type="match status" value="1"/>
</dbReference>
<proteinExistence type="predicted"/>
<protein>
    <submittedName>
        <fullName evidence="2">Alginate lyase</fullName>
    </submittedName>
</protein>
<dbReference type="RefSeq" id="WP_015360972.1">
    <property type="nucleotide sequence ID" value="NZ_QKZR01000001.1"/>
</dbReference>
<evidence type="ECO:0000259" key="1">
    <source>
        <dbReference type="Pfam" id="PF08787"/>
    </source>
</evidence>
<keyword evidence="2" id="KW-0456">Lyase</keyword>
<dbReference type="PROSITE" id="PS51257">
    <property type="entry name" value="PROKAR_LIPOPROTEIN"/>
    <property type="match status" value="1"/>
</dbReference>
<dbReference type="InterPro" id="IPR013320">
    <property type="entry name" value="ConA-like_dom_sf"/>
</dbReference>
<dbReference type="Gene3D" id="2.60.120.200">
    <property type="match status" value="1"/>
</dbReference>
<accession>A0ABX5PZK4</accession>
<organism evidence="2 3">
    <name type="scientific">Nonlabens dokdonensis</name>
    <dbReference type="NCBI Taxonomy" id="328515"/>
    <lineage>
        <taxon>Bacteria</taxon>
        <taxon>Pseudomonadati</taxon>
        <taxon>Bacteroidota</taxon>
        <taxon>Flavobacteriia</taxon>
        <taxon>Flavobacteriales</taxon>
        <taxon>Flavobacteriaceae</taxon>
        <taxon>Nonlabens</taxon>
    </lineage>
</organism>
<keyword evidence="3" id="KW-1185">Reference proteome</keyword>
<dbReference type="SUPFAM" id="SSF49899">
    <property type="entry name" value="Concanavalin A-like lectins/glucanases"/>
    <property type="match status" value="1"/>
</dbReference>
<comment type="caution">
    <text evidence="2">The sequence shown here is derived from an EMBL/GenBank/DDBJ whole genome shotgun (WGS) entry which is preliminary data.</text>
</comment>